<dbReference type="InterPro" id="IPR056282">
    <property type="entry name" value="MROH2B-like_N_HEAT"/>
</dbReference>
<feature type="domain" description="MROH2B-like N-terminal HEAT-repeats" evidence="1">
    <location>
        <begin position="19"/>
        <end position="127"/>
    </location>
</feature>
<proteinExistence type="predicted"/>
<dbReference type="PANTHER" id="PTHR23120:SF44">
    <property type="entry name" value="MAESTRO HEAT-LIKE REPEAT-CONTAINING PROTEIN FAMILY MEMBER 1"/>
    <property type="match status" value="1"/>
</dbReference>
<dbReference type="InterPro" id="IPR045206">
    <property type="entry name" value="Maestro_heat-like_prot"/>
</dbReference>
<protein>
    <submittedName>
        <fullName evidence="2">MROH1 protein</fullName>
    </submittedName>
</protein>
<gene>
    <name evidence="2" type="primary">Mroh1</name>
    <name evidence="2" type="ORF">HELFUL_R10153</name>
</gene>
<dbReference type="Proteomes" id="UP000590868">
    <property type="component" value="Unassembled WGS sequence"/>
</dbReference>
<dbReference type="PANTHER" id="PTHR23120">
    <property type="entry name" value="MAESTRO-RELATED HEAT DOMAIN-CONTAINING"/>
    <property type="match status" value="1"/>
</dbReference>
<evidence type="ECO:0000313" key="3">
    <source>
        <dbReference type="Proteomes" id="UP000590868"/>
    </source>
</evidence>
<dbReference type="GO" id="GO:0005737">
    <property type="term" value="C:cytoplasm"/>
    <property type="evidence" value="ECO:0007669"/>
    <property type="project" value="TreeGrafter"/>
</dbReference>
<dbReference type="EMBL" id="VXBZ01005553">
    <property type="protein sequence ID" value="NXP48808.1"/>
    <property type="molecule type" value="Genomic_DNA"/>
</dbReference>
<feature type="non-terminal residue" evidence="2">
    <location>
        <position position="129"/>
    </location>
</feature>
<comment type="caution">
    <text evidence="2">The sequence shown here is derived from an EMBL/GenBank/DDBJ whole genome shotgun (WGS) entry which is preliminary data.</text>
</comment>
<dbReference type="OrthoDB" id="1884734at2759"/>
<name>A0A7L2ARL6_9GRUI</name>
<dbReference type="AlphaFoldDB" id="A0A7L2ARL6"/>
<organism evidence="2 3">
    <name type="scientific">Heliornis fulica</name>
    <name type="common">sungrebe</name>
    <dbReference type="NCBI Taxonomy" id="54369"/>
    <lineage>
        <taxon>Eukaryota</taxon>
        <taxon>Metazoa</taxon>
        <taxon>Chordata</taxon>
        <taxon>Craniata</taxon>
        <taxon>Vertebrata</taxon>
        <taxon>Euteleostomi</taxon>
        <taxon>Archelosauria</taxon>
        <taxon>Archosauria</taxon>
        <taxon>Dinosauria</taxon>
        <taxon>Saurischia</taxon>
        <taxon>Theropoda</taxon>
        <taxon>Coelurosauria</taxon>
        <taxon>Aves</taxon>
        <taxon>Neognathae</taxon>
        <taxon>Neoaves</taxon>
        <taxon>Gruiformes</taxon>
        <taxon>Heliornithidae</taxon>
        <taxon>Heliornis</taxon>
    </lineage>
</organism>
<evidence type="ECO:0000313" key="2">
    <source>
        <dbReference type="EMBL" id="NXP48808.1"/>
    </source>
</evidence>
<sequence>LDATTDKDLLVQEQIYNSLCSLGGSEPEETLNACDEYLRQHDKLANPQRGIVLRAMGTVVRENIDGLGRSTAKEVIWEWQQAASEVLVAVGRRFINVVMEELLTKFQPGLVPHYFVVQTFADLAVANGE</sequence>
<accession>A0A7L2ARL6</accession>
<dbReference type="Pfam" id="PF23221">
    <property type="entry name" value="HEAT_MROH2B_1st"/>
    <property type="match status" value="1"/>
</dbReference>
<reference evidence="2 3" key="1">
    <citation type="submission" date="2019-09" db="EMBL/GenBank/DDBJ databases">
        <title>Bird 10,000 Genomes (B10K) Project - Family phase.</title>
        <authorList>
            <person name="Zhang G."/>
        </authorList>
    </citation>
    <scope>NUCLEOTIDE SEQUENCE [LARGE SCALE GENOMIC DNA]</scope>
    <source>
        <strain evidence="2">B10K-DU-001-55</strain>
        <tissue evidence="2">Muscle</tissue>
    </source>
</reference>
<evidence type="ECO:0000259" key="1">
    <source>
        <dbReference type="Pfam" id="PF23221"/>
    </source>
</evidence>
<feature type="non-terminal residue" evidence="2">
    <location>
        <position position="1"/>
    </location>
</feature>
<keyword evidence="3" id="KW-1185">Reference proteome</keyword>